<proteinExistence type="predicted"/>
<accession>A0ABQ6E225</accession>
<evidence type="ECO:0000313" key="3">
    <source>
        <dbReference type="Proteomes" id="UP001157353"/>
    </source>
</evidence>
<keyword evidence="1" id="KW-0732">Signal</keyword>
<sequence length="1376" mass="143537">MKKLKGFKLANVTLASALALALSGCADDPIDDSIIAPDPGDTAKVALSGKTADGYLKDATICLDLNANKMCDAGEPTAVSTAGGAFTIPGVTQTQIDSNPLLVEIEAGKTIDEDFPDTVLTKSYQLSAPAGYTFISPLTTLIQNVIETQGSSAAAAELAVQTLLGTDLDLGTDYIAGKTSGSNQAEFEKLHKVAQVAARVVATNMDEYKDQVAAGDFTVADLSSEVMTKVFAELDDITSQVDSAIDAGGEFDLDSIVNDINEKIDLDVQPSTKQYVLISSTGKESEINENTEIGEWSTGSVIDAEGNYQDLDAWIITKGPDSDNSWGSVLALTGGFEGDFSEFDKLSIKIATTGGYSGGYFIKIGSAGSESGDIALSVDDAVTGWQDAEVDLSNYDLSSIEYISIFAIGGTAGVSKIHIADLSLGQDNSVPVEIIEEYALISSTGAESKINENTEVGEWSTGSVIDSESNYDGLNAWMVTSGGSWGTVLAFSGGFDGDFSEFDELRVKIATTGGYADGYFLKIQTNGVESADIPLTVSDSTTGWQDVIVDLENYDLTSIEYITLFAKTGAANFSKLYIADLALVQLEDPGTSVPAPDPDKVVLDEKVSEAAEFVEADYTVATWAIITAALAMPETTQAEMIAKTAAITAAIDGLVETDPVAVDVTALSAAITTADNNLSLTTIGDEVGQVSQADWQAFSDALTAAEVIRDAAASQTAINQAIIDLASAQTDFNNSKVGTVITEPELELGPNLVVNGDFDSSDLADNVGSVGQWNYYTNTGTVVAIADSQMTAVVTSVGEGQWDNQIWNQIQVTEEGDYVVKLTASSTVDRDILIRVDAIGMNGNGTTSTNSDVIAHLTSTPQEFKLYVSGSAFTADAAFKLVTSLGVLEAANTTSVASTVTFDDVYLGTLAEAVPVEMAELETAISTAQVLHDGGADETLKAAYQAAIDVAQAVVDDVDATQTDVDAALAALAIATSEFDPSIEVPEEGNLVVNGNFADSTVGTGSDVGQWNYYTSTGTVVAIADGDMTAEVTEVGGQWDNQITNEVHVTEEGAYVVKVTASSTVDRDILIRVDGIEMGNDGTLSTASDIIANLTSTPQTFTRYFNGLGFTNNARFKVVMSVGGLEAAGTTSVASTVTFHDVYLGTFTGDIPTDIATLSSAITVATNVFNAAVEGTEIGQYTTSKADLQAAIDAAQDLVDTLDITQEQADAALASLTAARTTFEAGLVVEAIPGAQILTTAGDINFTPDSWGTNTAQNLLYDGDATYSPSIELVGGGSWGTVLAMTGIPAGTLAQFTSIDIKVKTTDFTEIKVKVPEVEMGYALSTGTDLGNGWVQLSIPMSDFGDAAPAAAEQFAIFGIGGTGTILLSEISFSND</sequence>
<evidence type="ECO:0000313" key="2">
    <source>
        <dbReference type="EMBL" id="GLS91245.1"/>
    </source>
</evidence>
<dbReference type="RefSeq" id="WP_284204365.1">
    <property type="nucleotide sequence ID" value="NZ_BSPQ01000010.1"/>
</dbReference>
<dbReference type="SUPFAM" id="SSF49785">
    <property type="entry name" value="Galactose-binding domain-like"/>
    <property type="match status" value="2"/>
</dbReference>
<dbReference type="Gene3D" id="2.60.120.260">
    <property type="entry name" value="Galactose-binding domain-like"/>
    <property type="match status" value="2"/>
</dbReference>
<feature type="chain" id="PRO_5045160919" description="Carbohydrate binding domain-containing protein" evidence="1">
    <location>
        <begin position="27"/>
        <end position="1376"/>
    </location>
</feature>
<comment type="caution">
    <text evidence="2">The sequence shown here is derived from an EMBL/GenBank/DDBJ whole genome shotgun (WGS) entry which is preliminary data.</text>
</comment>
<dbReference type="Gene3D" id="1.20.1270.90">
    <property type="entry name" value="AF1782-like"/>
    <property type="match status" value="3"/>
</dbReference>
<dbReference type="Pfam" id="PF07554">
    <property type="entry name" value="FIVAR"/>
    <property type="match status" value="2"/>
</dbReference>
<protein>
    <recommendedName>
        <fullName evidence="4">Carbohydrate binding domain-containing protein</fullName>
    </recommendedName>
</protein>
<evidence type="ECO:0000256" key="1">
    <source>
        <dbReference type="SAM" id="SignalP"/>
    </source>
</evidence>
<dbReference type="InterPro" id="IPR008979">
    <property type="entry name" value="Galactose-bd-like_sf"/>
</dbReference>
<keyword evidence="3" id="KW-1185">Reference proteome</keyword>
<dbReference type="Proteomes" id="UP001157353">
    <property type="component" value="Unassembled WGS sequence"/>
</dbReference>
<gene>
    <name evidence="2" type="ORF">GCM10007916_23140</name>
</gene>
<feature type="signal peptide" evidence="1">
    <location>
        <begin position="1"/>
        <end position="26"/>
    </location>
</feature>
<dbReference type="EMBL" id="BSPQ01000010">
    <property type="protein sequence ID" value="GLS91245.1"/>
    <property type="molecule type" value="Genomic_DNA"/>
</dbReference>
<dbReference type="PROSITE" id="PS51257">
    <property type="entry name" value="PROKAR_LIPOPROTEIN"/>
    <property type="match status" value="1"/>
</dbReference>
<dbReference type="Gene3D" id="2.60.120.430">
    <property type="entry name" value="Galactose-binding lectin"/>
    <property type="match status" value="1"/>
</dbReference>
<reference evidence="3" key="1">
    <citation type="journal article" date="2019" name="Int. J. Syst. Evol. Microbiol.">
        <title>The Global Catalogue of Microorganisms (GCM) 10K type strain sequencing project: providing services to taxonomists for standard genome sequencing and annotation.</title>
        <authorList>
            <consortium name="The Broad Institute Genomics Platform"/>
            <consortium name="The Broad Institute Genome Sequencing Center for Infectious Disease"/>
            <person name="Wu L."/>
            <person name="Ma J."/>
        </authorList>
    </citation>
    <scope>NUCLEOTIDE SEQUENCE [LARGE SCALE GENOMIC DNA]</scope>
    <source>
        <strain evidence="3">NBRC 103166</strain>
    </source>
</reference>
<name>A0ABQ6E225_9GAMM</name>
<organism evidence="2 3">
    <name type="scientific">Psychromonas marina</name>
    <dbReference type="NCBI Taxonomy" id="88364"/>
    <lineage>
        <taxon>Bacteria</taxon>
        <taxon>Pseudomonadati</taxon>
        <taxon>Pseudomonadota</taxon>
        <taxon>Gammaproteobacteria</taxon>
        <taxon>Alteromonadales</taxon>
        <taxon>Psychromonadaceae</taxon>
        <taxon>Psychromonas</taxon>
    </lineage>
</organism>
<evidence type="ECO:0008006" key="4">
    <source>
        <dbReference type="Google" id="ProtNLM"/>
    </source>
</evidence>